<dbReference type="EMBL" id="BNAG01000003">
    <property type="protein sequence ID" value="GHE65684.1"/>
    <property type="molecule type" value="Genomic_DNA"/>
</dbReference>
<evidence type="ECO:0000256" key="1">
    <source>
        <dbReference type="SAM" id="Phobius"/>
    </source>
</evidence>
<gene>
    <name evidence="2" type="ORF">GCM10011340_21040</name>
</gene>
<comment type="caution">
    <text evidence="2">The sequence shown here is derived from an EMBL/GenBank/DDBJ whole genome shotgun (WGS) entry which is preliminary data.</text>
</comment>
<organism evidence="2 3">
    <name type="scientific">Roseivirga thermotolerans</name>
    <dbReference type="NCBI Taxonomy" id="1758176"/>
    <lineage>
        <taxon>Bacteria</taxon>
        <taxon>Pseudomonadati</taxon>
        <taxon>Bacteroidota</taxon>
        <taxon>Cytophagia</taxon>
        <taxon>Cytophagales</taxon>
        <taxon>Roseivirgaceae</taxon>
        <taxon>Roseivirga</taxon>
    </lineage>
</organism>
<feature type="transmembrane region" description="Helical" evidence="1">
    <location>
        <begin position="24"/>
        <end position="44"/>
    </location>
</feature>
<keyword evidence="1" id="KW-0472">Membrane</keyword>
<keyword evidence="1" id="KW-1133">Transmembrane helix</keyword>
<evidence type="ECO:0000313" key="2">
    <source>
        <dbReference type="EMBL" id="GHE65684.1"/>
    </source>
</evidence>
<keyword evidence="3" id="KW-1185">Reference proteome</keyword>
<keyword evidence="1" id="KW-0812">Transmembrane</keyword>
<dbReference type="RefSeq" id="WP_189630220.1">
    <property type="nucleotide sequence ID" value="NZ_BNAG01000003.1"/>
</dbReference>
<evidence type="ECO:0000313" key="3">
    <source>
        <dbReference type="Proteomes" id="UP000658258"/>
    </source>
</evidence>
<reference evidence="3" key="1">
    <citation type="journal article" date="2019" name="Int. J. Syst. Evol. Microbiol.">
        <title>The Global Catalogue of Microorganisms (GCM) 10K type strain sequencing project: providing services to taxonomists for standard genome sequencing and annotation.</title>
        <authorList>
            <consortium name="The Broad Institute Genomics Platform"/>
            <consortium name="The Broad Institute Genome Sequencing Center for Infectious Disease"/>
            <person name="Wu L."/>
            <person name="Ma J."/>
        </authorList>
    </citation>
    <scope>NUCLEOTIDE SEQUENCE [LARGE SCALE GENOMIC DNA]</scope>
    <source>
        <strain evidence="3">CGMCC 1.15111</strain>
    </source>
</reference>
<accession>A0ABQ3IAF5</accession>
<proteinExistence type="predicted"/>
<protein>
    <submittedName>
        <fullName evidence="2">Uncharacterized protein</fullName>
    </submittedName>
</protein>
<dbReference type="Proteomes" id="UP000658258">
    <property type="component" value="Unassembled WGS sequence"/>
</dbReference>
<name>A0ABQ3IAF5_9BACT</name>
<sequence length="234" mass="27578">MVKIGTSRRLNKSPSAKRLRKRDIYTYLMEVVLIIFGITVAYQLNILYEDKKELQLETAAILKVYRENETNMNYFAGTIADRMQLEEDTRELARILFSGGLLEDDHIGTYLFNINKTIKPIVQLEAINFYLNTNYTNRNADIKSELITLKSKYLELRDIVDYYVRMKEKYYSDFLVSEVDFGEEKILSYQKIKSVEFKNLVVNLLANEQALNKLFVESYEMAIDLEELIDRKIR</sequence>